<keyword evidence="3" id="KW-1185">Reference proteome</keyword>
<accession>A0ABR5AIC4</accession>
<reference evidence="2 3" key="1">
    <citation type="submission" date="2014-12" db="EMBL/GenBank/DDBJ databases">
        <title>Draft genome sequence of Paenibacillus kamchatkensis strain B-2647.</title>
        <authorList>
            <person name="Karlyshev A.V."/>
            <person name="Kudryashova E.B."/>
        </authorList>
    </citation>
    <scope>NUCLEOTIDE SEQUENCE [LARGE SCALE GENOMIC DNA]</scope>
    <source>
        <strain evidence="2 3">VKM B-2647</strain>
    </source>
</reference>
<dbReference type="EMBL" id="JXAK01000020">
    <property type="protein sequence ID" value="KIL40503.1"/>
    <property type="molecule type" value="Genomic_DNA"/>
</dbReference>
<dbReference type="Pfam" id="PF01547">
    <property type="entry name" value="SBP_bac_1"/>
    <property type="match status" value="1"/>
</dbReference>
<name>A0ABR5AIC4_9BACL</name>
<organism evidence="2 3">
    <name type="scientific">Gordoniibacillus kamchatkensis</name>
    <dbReference type="NCBI Taxonomy" id="1590651"/>
    <lineage>
        <taxon>Bacteria</taxon>
        <taxon>Bacillati</taxon>
        <taxon>Bacillota</taxon>
        <taxon>Bacilli</taxon>
        <taxon>Bacillales</taxon>
        <taxon>Paenibacillaceae</taxon>
        <taxon>Gordoniibacillus</taxon>
    </lineage>
</organism>
<sequence>MHKLSFSYLMPKLYIDRKLSEQIESMEGIRVKIRQKRIAIVLAGVMACSLLASCTKNNEASEPGSSSSNEVIKMRYLSPGNHFALENEVMDAVNKKLKADGVPIEISLIRIPWDAWDQKSNLMLSTGEEFELLHVMQDLKPVGVLYGKHAIIPLNDLLKKYPKLYEHFPKSMWDEVTVDGKILAVPAHTTNKDGKSDGAFYFRKDLLDKLGLPVPKTVDEVIDTAKKLQDAIFKEQGKMSYVYNPMTRPFSWLHRTYAKYPFFVDNTNSELIEVDQDGSVHSWFESDEFKKDAQIYRRMNQMGLINPDLLTLDKDYISREASYGRFAMGFESFDYSSNLVAMSKNYPQAVLGDGVLNPEKGLFGYFYNLNANAIPVTSKHPEAGLMFLNWFYSSKENHDLFMYGIEGKTYTASGSDRFTPMKGQDGKDLYQFDNWMIPDINYRRIETTVPDKVFHIFKDPIKEPVTMSPVVGFRFDTTPVAEEYTNLSNLYKQLILPIKYGFVDYDKAFPDALKKLKAAGLDKYVAEYQKQFSQFLEDKKKNS</sequence>
<dbReference type="InterPro" id="IPR022627">
    <property type="entry name" value="DUF3502"/>
</dbReference>
<dbReference type="Proteomes" id="UP000031967">
    <property type="component" value="Unassembled WGS sequence"/>
</dbReference>
<proteinExistence type="predicted"/>
<evidence type="ECO:0000313" key="2">
    <source>
        <dbReference type="EMBL" id="KIL40503.1"/>
    </source>
</evidence>
<feature type="domain" description="DUF3502" evidence="1">
    <location>
        <begin position="469"/>
        <end position="536"/>
    </location>
</feature>
<dbReference type="InterPro" id="IPR006059">
    <property type="entry name" value="SBP"/>
</dbReference>
<dbReference type="Pfam" id="PF12010">
    <property type="entry name" value="DUF3502"/>
    <property type="match status" value="1"/>
</dbReference>
<dbReference type="SUPFAM" id="SSF53850">
    <property type="entry name" value="Periplasmic binding protein-like II"/>
    <property type="match status" value="1"/>
</dbReference>
<dbReference type="PANTHER" id="PTHR43649:SF12">
    <property type="entry name" value="DIACETYLCHITOBIOSE BINDING PROTEIN DASA"/>
    <property type="match status" value="1"/>
</dbReference>
<evidence type="ECO:0000313" key="3">
    <source>
        <dbReference type="Proteomes" id="UP000031967"/>
    </source>
</evidence>
<dbReference type="Gene3D" id="3.40.190.10">
    <property type="entry name" value="Periplasmic binding protein-like II"/>
    <property type="match status" value="2"/>
</dbReference>
<protein>
    <recommendedName>
        <fullName evidence="1">DUF3502 domain-containing protein</fullName>
    </recommendedName>
</protein>
<dbReference type="PANTHER" id="PTHR43649">
    <property type="entry name" value="ARABINOSE-BINDING PROTEIN-RELATED"/>
    <property type="match status" value="1"/>
</dbReference>
<dbReference type="InterPro" id="IPR050490">
    <property type="entry name" value="Bact_solute-bd_prot1"/>
</dbReference>
<gene>
    <name evidence="2" type="ORF">SD70_13120</name>
</gene>
<comment type="caution">
    <text evidence="2">The sequence shown here is derived from an EMBL/GenBank/DDBJ whole genome shotgun (WGS) entry which is preliminary data.</text>
</comment>
<evidence type="ECO:0000259" key="1">
    <source>
        <dbReference type="Pfam" id="PF12010"/>
    </source>
</evidence>